<dbReference type="GO" id="GO:0005509">
    <property type="term" value="F:calcium ion binding"/>
    <property type="evidence" value="ECO:0007669"/>
    <property type="project" value="InterPro"/>
</dbReference>
<dbReference type="SUPFAM" id="SSF49313">
    <property type="entry name" value="Cadherin-like"/>
    <property type="match status" value="1"/>
</dbReference>
<organism evidence="3 4">
    <name type="scientific">Anisakis simplex</name>
    <name type="common">Herring worm</name>
    <dbReference type="NCBI Taxonomy" id="6269"/>
    <lineage>
        <taxon>Eukaryota</taxon>
        <taxon>Metazoa</taxon>
        <taxon>Ecdysozoa</taxon>
        <taxon>Nematoda</taxon>
        <taxon>Chromadorea</taxon>
        <taxon>Rhabditida</taxon>
        <taxon>Spirurina</taxon>
        <taxon>Ascaridomorpha</taxon>
        <taxon>Ascaridoidea</taxon>
        <taxon>Anisakidae</taxon>
        <taxon>Anisakis</taxon>
        <taxon>Anisakis simplex complex</taxon>
    </lineage>
</organism>
<dbReference type="InterPro" id="IPR015919">
    <property type="entry name" value="Cadherin-like_sf"/>
</dbReference>
<dbReference type="GO" id="GO:0005886">
    <property type="term" value="C:plasma membrane"/>
    <property type="evidence" value="ECO:0007669"/>
    <property type="project" value="InterPro"/>
</dbReference>
<proteinExistence type="predicted"/>
<accession>A0A3P6N1W9</accession>
<protein>
    <recommendedName>
        <fullName evidence="5">Cadherin domain-containing protein</fullName>
    </recommendedName>
</protein>
<dbReference type="Proteomes" id="UP000267096">
    <property type="component" value="Unassembled WGS sequence"/>
</dbReference>
<dbReference type="Gene3D" id="2.60.40.60">
    <property type="entry name" value="Cadherins"/>
    <property type="match status" value="1"/>
</dbReference>
<evidence type="ECO:0008006" key="5">
    <source>
        <dbReference type="Google" id="ProtNLM"/>
    </source>
</evidence>
<evidence type="ECO:0000256" key="1">
    <source>
        <dbReference type="ARBA" id="ARBA00004370"/>
    </source>
</evidence>
<sequence length="429" mass="48082">MNSVPASIRIFVDDRNDNGPKIRISRREIEISNGKFVRPFAVKIEDADIAPFNLNDVLTDGNASRFISLERIRNDLYIARLSSLPNAGIYELEVVARDVDGVNPPSIATVTVNVLDTMTKAYFKRSRYERTINHEKLHKGNPLLHPEFDGARIGDVRFIILRDDPGWLLMDEYSGNVFVGDVPKDGVSSGKYDISIAAVNRTSGQVLSETIFSLTVVNGGKVTTVFKQKLLSKVFRKDPSVAHFSLQVLSRDDKSAIKIIRESISAVDEKLHKVSVDRSAISLVNGNVLFQMNKLQNIRSIQFQLVTDENADDKGTTSYLDHISLVMVYLSSDPEQVAARNRELSRPKFINPWKTDLNIIPIKLAEETPEGYIVLSLPAYNPLNGERYKDLRLSGDMSQYFTVDPETGECCILCLCLHKSLLPASEYDD</sequence>
<evidence type="ECO:0000313" key="3">
    <source>
        <dbReference type="EMBL" id="VDK18757.1"/>
    </source>
</evidence>
<dbReference type="PROSITE" id="PS00232">
    <property type="entry name" value="CADHERIN_1"/>
    <property type="match status" value="1"/>
</dbReference>
<dbReference type="AlphaFoldDB" id="A0A3P6N1W9"/>
<dbReference type="InterPro" id="IPR020894">
    <property type="entry name" value="Cadherin_CS"/>
</dbReference>
<keyword evidence="2" id="KW-0472">Membrane</keyword>
<reference evidence="3 4" key="1">
    <citation type="submission" date="2018-11" db="EMBL/GenBank/DDBJ databases">
        <authorList>
            <consortium name="Pathogen Informatics"/>
        </authorList>
    </citation>
    <scope>NUCLEOTIDE SEQUENCE [LARGE SCALE GENOMIC DNA]</scope>
</reference>
<dbReference type="EMBL" id="UYRR01001517">
    <property type="protein sequence ID" value="VDK18757.1"/>
    <property type="molecule type" value="Genomic_DNA"/>
</dbReference>
<name>A0A3P6N1W9_ANISI</name>
<keyword evidence="4" id="KW-1185">Reference proteome</keyword>
<dbReference type="GO" id="GO:0007155">
    <property type="term" value="P:cell adhesion"/>
    <property type="evidence" value="ECO:0007669"/>
    <property type="project" value="InterPro"/>
</dbReference>
<evidence type="ECO:0000256" key="2">
    <source>
        <dbReference type="ARBA" id="ARBA00023136"/>
    </source>
</evidence>
<comment type="subcellular location">
    <subcellularLocation>
        <location evidence="1">Membrane</location>
    </subcellularLocation>
</comment>
<gene>
    <name evidence="3" type="ORF">ASIM_LOCUS1433</name>
</gene>
<evidence type="ECO:0000313" key="4">
    <source>
        <dbReference type="Proteomes" id="UP000267096"/>
    </source>
</evidence>
<dbReference type="CDD" id="cd11304">
    <property type="entry name" value="Cadherin_repeat"/>
    <property type="match status" value="1"/>
</dbReference>
<dbReference type="OrthoDB" id="6252479at2759"/>